<feature type="non-terminal residue" evidence="1">
    <location>
        <position position="1"/>
    </location>
</feature>
<reference evidence="1 2" key="2">
    <citation type="submission" date="2014-03" db="EMBL/GenBank/DDBJ databases">
        <title>The Genome Sequence of Anncaliia algerae insect isolate PRA339.</title>
        <authorList>
            <consortium name="The Broad Institute Genome Sequencing Platform"/>
            <consortium name="The Broad Institute Genome Sequencing Center for Infectious Disease"/>
            <person name="Cuomo C."/>
            <person name="Becnel J."/>
            <person name="Sanscrainte N."/>
            <person name="Walker B."/>
            <person name="Young S.K."/>
            <person name="Zeng Q."/>
            <person name="Gargeya S."/>
            <person name="Fitzgerald M."/>
            <person name="Haas B."/>
            <person name="Abouelleil A."/>
            <person name="Alvarado L."/>
            <person name="Arachchi H.M."/>
            <person name="Berlin A.M."/>
            <person name="Chapman S.B."/>
            <person name="Dewar J."/>
            <person name="Goldberg J."/>
            <person name="Griggs A."/>
            <person name="Gujja S."/>
            <person name="Hansen M."/>
            <person name="Howarth C."/>
            <person name="Imamovic A."/>
            <person name="Larimer J."/>
            <person name="McCowan C."/>
            <person name="Murphy C."/>
            <person name="Neiman D."/>
            <person name="Pearson M."/>
            <person name="Priest M."/>
            <person name="Roberts A."/>
            <person name="Saif S."/>
            <person name="Shea T."/>
            <person name="Sisk P."/>
            <person name="Sykes S."/>
            <person name="Wortman J."/>
            <person name="Nusbaum C."/>
            <person name="Birren B."/>
        </authorList>
    </citation>
    <scope>NUCLEOTIDE SEQUENCE [LARGE SCALE GENOMIC DNA]</scope>
    <source>
        <strain evidence="1 2">PRA339</strain>
    </source>
</reference>
<sequence>YNILEGFLGSRKLPSRHFIFEFKRSEEERTRKLLIDLRHDNSPGEQIEFETIVEKMNFKIKRKISLIRDIKNVDIMLWFTHFETIQKSCNWNEEESLIALKNLILDPKVKFDLIKNDLINTKREILKLKFPSKDSNNF</sequence>
<evidence type="ECO:0000313" key="1">
    <source>
        <dbReference type="EMBL" id="KCZ81453.1"/>
    </source>
</evidence>
<dbReference type="Proteomes" id="UP000030655">
    <property type="component" value="Unassembled WGS sequence"/>
</dbReference>
<dbReference type="EMBL" id="KK365142">
    <property type="protein sequence ID" value="KCZ81453.1"/>
    <property type="molecule type" value="Genomic_DNA"/>
</dbReference>
<accession>A0A059F2F2</accession>
<dbReference type="OrthoDB" id="10556885at2759"/>
<dbReference type="AlphaFoldDB" id="A0A059F2F2"/>
<name>A0A059F2F2_9MICR</name>
<evidence type="ECO:0000313" key="2">
    <source>
        <dbReference type="Proteomes" id="UP000030655"/>
    </source>
</evidence>
<proteinExistence type="predicted"/>
<keyword evidence="2" id="KW-1185">Reference proteome</keyword>
<reference evidence="2" key="1">
    <citation type="submission" date="2013-02" db="EMBL/GenBank/DDBJ databases">
        <authorList>
            <consortium name="The Broad Institute Genome Sequencing Platform"/>
            <person name="Cuomo C."/>
            <person name="Becnel J."/>
            <person name="Sanscrainte N."/>
            <person name="Walker B."/>
            <person name="Young S.K."/>
            <person name="Zeng Q."/>
            <person name="Gargeya S."/>
            <person name="Fitzgerald M."/>
            <person name="Haas B."/>
            <person name="Abouelleil A."/>
            <person name="Alvarado L."/>
            <person name="Arachchi H.M."/>
            <person name="Berlin A.M."/>
            <person name="Chapman S.B."/>
            <person name="Dewar J."/>
            <person name="Goldberg J."/>
            <person name="Griggs A."/>
            <person name="Gujja S."/>
            <person name="Hansen M."/>
            <person name="Howarth C."/>
            <person name="Imamovic A."/>
            <person name="Larimer J."/>
            <person name="McCowan C."/>
            <person name="Murphy C."/>
            <person name="Neiman D."/>
            <person name="Pearson M."/>
            <person name="Priest M."/>
            <person name="Roberts A."/>
            <person name="Saif S."/>
            <person name="Shea T."/>
            <person name="Sisk P."/>
            <person name="Sykes S."/>
            <person name="Wortman J."/>
            <person name="Nusbaum C."/>
            <person name="Birren B."/>
        </authorList>
    </citation>
    <scope>NUCLEOTIDE SEQUENCE [LARGE SCALE GENOMIC DNA]</scope>
    <source>
        <strain evidence="2">PRA339</strain>
    </source>
</reference>
<protein>
    <submittedName>
        <fullName evidence="1">Uncharacterized protein</fullName>
    </submittedName>
</protein>
<dbReference type="VEuPathDB" id="MicrosporidiaDB:H312_01125"/>
<gene>
    <name evidence="1" type="ORF">H312_01125</name>
</gene>
<organism evidence="1 2">
    <name type="scientific">Anncaliia algerae PRA339</name>
    <dbReference type="NCBI Taxonomy" id="1288291"/>
    <lineage>
        <taxon>Eukaryota</taxon>
        <taxon>Fungi</taxon>
        <taxon>Fungi incertae sedis</taxon>
        <taxon>Microsporidia</taxon>
        <taxon>Tubulinosematoidea</taxon>
        <taxon>Tubulinosematidae</taxon>
        <taxon>Anncaliia</taxon>
    </lineage>
</organism>
<dbReference type="HOGENOM" id="CLU_1859935_0_0_1"/>